<organism evidence="1 2">
    <name type="scientific">Diploptera punctata</name>
    <name type="common">Pacific beetle cockroach</name>
    <dbReference type="NCBI Taxonomy" id="6984"/>
    <lineage>
        <taxon>Eukaryota</taxon>
        <taxon>Metazoa</taxon>
        <taxon>Ecdysozoa</taxon>
        <taxon>Arthropoda</taxon>
        <taxon>Hexapoda</taxon>
        <taxon>Insecta</taxon>
        <taxon>Pterygota</taxon>
        <taxon>Neoptera</taxon>
        <taxon>Polyneoptera</taxon>
        <taxon>Dictyoptera</taxon>
        <taxon>Blattodea</taxon>
        <taxon>Blaberoidea</taxon>
        <taxon>Blaberidae</taxon>
        <taxon>Diplopterinae</taxon>
        <taxon>Diploptera</taxon>
    </lineage>
</organism>
<dbReference type="Proteomes" id="UP001233999">
    <property type="component" value="Unassembled WGS sequence"/>
</dbReference>
<proteinExistence type="predicted"/>
<sequence>MTRGFTIEEALAEFYNCELDEDDRNDIELAIIPPPPDELTDEEDIEDNTLIHSVVRDVAGTLELIPPVMNMIYRHVQYKN</sequence>
<name>A0AAD7Z9Y6_DIPPU</name>
<reference evidence="1" key="1">
    <citation type="journal article" date="2023" name="IScience">
        <title>Live-bearing cockroach genome reveals convergent evolutionary mechanisms linked to viviparity in insects and beyond.</title>
        <authorList>
            <person name="Fouks B."/>
            <person name="Harrison M.C."/>
            <person name="Mikhailova A.A."/>
            <person name="Marchal E."/>
            <person name="English S."/>
            <person name="Carruthers M."/>
            <person name="Jennings E.C."/>
            <person name="Chiamaka E.L."/>
            <person name="Frigard R.A."/>
            <person name="Pippel M."/>
            <person name="Attardo G.M."/>
            <person name="Benoit J.B."/>
            <person name="Bornberg-Bauer E."/>
            <person name="Tobe S.S."/>
        </authorList>
    </citation>
    <scope>NUCLEOTIDE SEQUENCE</scope>
    <source>
        <strain evidence="1">Stay&amp;Tobe</strain>
    </source>
</reference>
<dbReference type="AlphaFoldDB" id="A0AAD7Z9Y6"/>
<evidence type="ECO:0000313" key="1">
    <source>
        <dbReference type="EMBL" id="KAJ9576648.1"/>
    </source>
</evidence>
<comment type="caution">
    <text evidence="1">The sequence shown here is derived from an EMBL/GenBank/DDBJ whole genome shotgun (WGS) entry which is preliminary data.</text>
</comment>
<reference evidence="1" key="2">
    <citation type="submission" date="2023-05" db="EMBL/GenBank/DDBJ databases">
        <authorList>
            <person name="Fouks B."/>
        </authorList>
    </citation>
    <scope>NUCLEOTIDE SEQUENCE</scope>
    <source>
        <strain evidence="1">Stay&amp;Tobe</strain>
        <tissue evidence="1">Testes</tissue>
    </source>
</reference>
<dbReference type="EMBL" id="JASPKZ010009541">
    <property type="protein sequence ID" value="KAJ9576648.1"/>
    <property type="molecule type" value="Genomic_DNA"/>
</dbReference>
<keyword evidence="2" id="KW-1185">Reference proteome</keyword>
<accession>A0AAD7Z9Y6</accession>
<protein>
    <submittedName>
        <fullName evidence="1">Uncharacterized protein</fullName>
    </submittedName>
</protein>
<gene>
    <name evidence="1" type="ORF">L9F63_025456</name>
</gene>
<feature type="non-terminal residue" evidence="1">
    <location>
        <position position="80"/>
    </location>
</feature>
<evidence type="ECO:0000313" key="2">
    <source>
        <dbReference type="Proteomes" id="UP001233999"/>
    </source>
</evidence>